<dbReference type="GO" id="GO:0005524">
    <property type="term" value="F:ATP binding"/>
    <property type="evidence" value="ECO:0007669"/>
    <property type="project" value="UniProtKB-KW"/>
</dbReference>
<evidence type="ECO:0000313" key="5">
    <source>
        <dbReference type="EMBL" id="TWD97579.1"/>
    </source>
</evidence>
<keyword evidence="3 5" id="KW-0067">ATP-binding</keyword>
<dbReference type="InterPro" id="IPR027417">
    <property type="entry name" value="P-loop_NTPase"/>
</dbReference>
<dbReference type="RefSeq" id="WP_144566786.1">
    <property type="nucleotide sequence ID" value="NZ_VIVN01000010.1"/>
</dbReference>
<gene>
    <name evidence="5" type="ORF">FB550_110186</name>
</gene>
<proteinExistence type="predicted"/>
<dbReference type="EMBL" id="VIVN01000010">
    <property type="protein sequence ID" value="TWD97579.1"/>
    <property type="molecule type" value="Genomic_DNA"/>
</dbReference>
<dbReference type="InterPro" id="IPR003593">
    <property type="entry name" value="AAA+_ATPase"/>
</dbReference>
<feature type="domain" description="ABC transporter" evidence="4">
    <location>
        <begin position="5"/>
        <end position="237"/>
    </location>
</feature>
<evidence type="ECO:0000256" key="2">
    <source>
        <dbReference type="ARBA" id="ARBA00022741"/>
    </source>
</evidence>
<dbReference type="PANTHER" id="PTHR42781:SF8">
    <property type="entry name" value="BICARBONATE TRANSPORT ATP-BINDING PROTEIN CMPC"/>
    <property type="match status" value="1"/>
</dbReference>
<accession>A0A561D2A2</accession>
<protein>
    <submittedName>
        <fullName evidence="5">Tungstate transport system ATP-binding protein</fullName>
    </submittedName>
</protein>
<evidence type="ECO:0000256" key="1">
    <source>
        <dbReference type="ARBA" id="ARBA00022448"/>
    </source>
</evidence>
<organism evidence="5 6">
    <name type="scientific">Neobacillus bataviensis</name>
    <dbReference type="NCBI Taxonomy" id="220685"/>
    <lineage>
        <taxon>Bacteria</taxon>
        <taxon>Bacillati</taxon>
        <taxon>Bacillota</taxon>
        <taxon>Bacilli</taxon>
        <taxon>Bacillales</taxon>
        <taxon>Bacillaceae</taxon>
        <taxon>Neobacillus</taxon>
    </lineage>
</organism>
<keyword evidence="2" id="KW-0547">Nucleotide-binding</keyword>
<dbReference type="SUPFAM" id="SSF52540">
    <property type="entry name" value="P-loop containing nucleoside triphosphate hydrolases"/>
    <property type="match status" value="1"/>
</dbReference>
<dbReference type="Pfam" id="PF00005">
    <property type="entry name" value="ABC_tran"/>
    <property type="match status" value="1"/>
</dbReference>
<evidence type="ECO:0000313" key="6">
    <source>
        <dbReference type="Proteomes" id="UP000319671"/>
    </source>
</evidence>
<dbReference type="InterPro" id="IPR003439">
    <property type="entry name" value="ABC_transporter-like_ATP-bd"/>
</dbReference>
<dbReference type="SMART" id="SM00382">
    <property type="entry name" value="AAA"/>
    <property type="match status" value="1"/>
</dbReference>
<dbReference type="InterPro" id="IPR017871">
    <property type="entry name" value="ABC_transporter-like_CS"/>
</dbReference>
<name>A0A561D2A2_9BACI</name>
<dbReference type="GO" id="GO:0016887">
    <property type="term" value="F:ATP hydrolysis activity"/>
    <property type="evidence" value="ECO:0007669"/>
    <property type="project" value="InterPro"/>
</dbReference>
<comment type="caution">
    <text evidence="5">The sequence shown here is derived from an EMBL/GenBank/DDBJ whole genome shotgun (WGS) entry which is preliminary data.</text>
</comment>
<dbReference type="Proteomes" id="UP000319671">
    <property type="component" value="Unassembled WGS sequence"/>
</dbReference>
<keyword evidence="6" id="KW-1185">Reference proteome</keyword>
<dbReference type="PROSITE" id="PS50893">
    <property type="entry name" value="ABC_TRANSPORTER_2"/>
    <property type="match status" value="1"/>
</dbReference>
<keyword evidence="1" id="KW-0813">Transport</keyword>
<reference evidence="5 6" key="1">
    <citation type="submission" date="2019-06" db="EMBL/GenBank/DDBJ databases">
        <title>Sorghum-associated microbial communities from plants grown in Nebraska, USA.</title>
        <authorList>
            <person name="Schachtman D."/>
        </authorList>
    </citation>
    <scope>NUCLEOTIDE SEQUENCE [LARGE SCALE GENOMIC DNA]</scope>
    <source>
        <strain evidence="5 6">2482</strain>
    </source>
</reference>
<evidence type="ECO:0000256" key="3">
    <source>
        <dbReference type="ARBA" id="ARBA00022840"/>
    </source>
</evidence>
<dbReference type="PANTHER" id="PTHR42781">
    <property type="entry name" value="SPERMIDINE/PUTRESCINE IMPORT ATP-BINDING PROTEIN POTA"/>
    <property type="match status" value="1"/>
</dbReference>
<dbReference type="AlphaFoldDB" id="A0A561D2A2"/>
<sequence length="259" mass="29448">MNPLIELKNMTYSAQQKTILDIPSFKIYDGEILGMMGPNGAGKSTLLKVLSFLEKQSSGEIVYRGRTIRSGQVPLDLRRRFSVALQKSLLLDGTVFQNIALGLKLRKVSKAMIKEKVTHWLELFGISHLAKKNALYLSGGEAQRVNLARAMIVEPEILFLDEPFSALDFPTKIRLMEDFKRILEDTRTTAVFVSHDLMEIHYLTNRLAIIVNGQVKQSGPTTFVLEHPNTSTQSFLNEWKKFFPALTDNSFRQEKFLKL</sequence>
<dbReference type="InterPro" id="IPR050093">
    <property type="entry name" value="ABC_SmlMolc_Importer"/>
</dbReference>
<dbReference type="PROSITE" id="PS00211">
    <property type="entry name" value="ABC_TRANSPORTER_1"/>
    <property type="match status" value="1"/>
</dbReference>
<dbReference type="Gene3D" id="3.40.50.300">
    <property type="entry name" value="P-loop containing nucleotide triphosphate hydrolases"/>
    <property type="match status" value="1"/>
</dbReference>
<evidence type="ECO:0000259" key="4">
    <source>
        <dbReference type="PROSITE" id="PS50893"/>
    </source>
</evidence>